<dbReference type="EMBL" id="CP060731">
    <property type="protein sequence ID" value="QNN77844.1"/>
    <property type="molecule type" value="Genomic_DNA"/>
</dbReference>
<dbReference type="PANTHER" id="PTHR17985">
    <property type="entry name" value="SER/THR-RICH PROTEIN T10 IN DGCR REGION"/>
    <property type="match status" value="1"/>
</dbReference>
<dbReference type="AlphaFoldDB" id="A0A7G9TCL9"/>
<proteinExistence type="predicted"/>
<evidence type="ECO:0000313" key="1">
    <source>
        <dbReference type="EMBL" id="QNN77844.1"/>
    </source>
</evidence>
<dbReference type="RefSeq" id="WP_187573349.1">
    <property type="nucleotide sequence ID" value="NZ_CP060731.1"/>
</dbReference>
<reference evidence="1 2" key="1">
    <citation type="submission" date="2020-08" db="EMBL/GenBank/DDBJ databases">
        <title>Streptomycin Non-resistant strain, P. mexicana.</title>
        <authorList>
            <person name="Ganesh-Kumar S."/>
            <person name="Zhe T."/>
            <person name="Yu Z."/>
            <person name="Min Y."/>
        </authorList>
    </citation>
    <scope>NUCLEOTIDE SEQUENCE [LARGE SCALE GENOMIC DNA]</scope>
    <source>
        <strain evidence="1 2">GTZY2</strain>
    </source>
</reference>
<dbReference type="InterPro" id="IPR008551">
    <property type="entry name" value="TANGO2"/>
</dbReference>
<dbReference type="Proteomes" id="UP000515838">
    <property type="component" value="Chromosome"/>
</dbReference>
<accession>A0A7G9TCL9</accession>
<sequence length="256" mass="27551">MCLLALAWNVHPRWRLLLAGNRDEFHARPTAPLAPWASAPHVLAGRDLQSGGTWAGADRQGRMAVVTNVRDPRIQVPGAPSRGQLAAGFLQSPDGADHRASGLLAAAEAFAPFNLVLVDATTCEYLSNYPTPRRTTLAPGLHGLSNGDLDEPWPKTLALKERLAAWMASGEDDVSPLWDALADETRADDTRLPDTGVGLELERLLSAAFIRDARYGTRASTLIAIDHAGHGWISERRFGPEGIFEGETTLRIGPGA</sequence>
<protein>
    <submittedName>
        <fullName evidence="1">NRDE family protein</fullName>
    </submittedName>
</protein>
<dbReference type="Pfam" id="PF05742">
    <property type="entry name" value="TANGO2"/>
    <property type="match status" value="1"/>
</dbReference>
<gene>
    <name evidence="1" type="ORF">IAE60_18490</name>
</gene>
<name>A0A7G9TCL9_PSEMX</name>
<organism evidence="1 2">
    <name type="scientific">Pseudoxanthomonas mexicana</name>
    <dbReference type="NCBI Taxonomy" id="128785"/>
    <lineage>
        <taxon>Bacteria</taxon>
        <taxon>Pseudomonadati</taxon>
        <taxon>Pseudomonadota</taxon>
        <taxon>Gammaproteobacteria</taxon>
        <taxon>Lysobacterales</taxon>
        <taxon>Lysobacteraceae</taxon>
        <taxon>Pseudoxanthomonas</taxon>
    </lineage>
</organism>
<dbReference type="PANTHER" id="PTHR17985:SF8">
    <property type="entry name" value="TRANSPORT AND GOLGI ORGANIZATION PROTEIN 2 HOMOLOG"/>
    <property type="match status" value="1"/>
</dbReference>
<evidence type="ECO:0000313" key="2">
    <source>
        <dbReference type="Proteomes" id="UP000515838"/>
    </source>
</evidence>
<dbReference type="GeneID" id="81472985"/>